<dbReference type="GO" id="GO:0009736">
    <property type="term" value="P:cytokinin-activated signaling pathway"/>
    <property type="evidence" value="ECO:0007669"/>
    <property type="project" value="TreeGrafter"/>
</dbReference>
<keyword evidence="1" id="KW-0863">Zinc-finger</keyword>
<dbReference type="GO" id="GO:0010090">
    <property type="term" value="P:trichome morphogenesis"/>
    <property type="evidence" value="ECO:0007669"/>
    <property type="project" value="InterPro"/>
</dbReference>
<dbReference type="PANTHER" id="PTHR46353">
    <property type="entry name" value="ZINC FINGER PROTEIN 5"/>
    <property type="match status" value="1"/>
</dbReference>
<dbReference type="PANTHER" id="PTHR46353:SF11">
    <property type="entry name" value="C2H2-TYPE DOMAIN-CONTAINING PROTEIN"/>
    <property type="match status" value="1"/>
</dbReference>
<dbReference type="GO" id="GO:0003700">
    <property type="term" value="F:DNA-binding transcription factor activity"/>
    <property type="evidence" value="ECO:0007669"/>
    <property type="project" value="TreeGrafter"/>
</dbReference>
<name>A0AAE1TG71_9FABA</name>
<dbReference type="Gene3D" id="3.30.160.60">
    <property type="entry name" value="Classic Zinc Finger"/>
    <property type="match status" value="1"/>
</dbReference>
<dbReference type="Proteomes" id="UP001293593">
    <property type="component" value="Unassembled WGS sequence"/>
</dbReference>
<dbReference type="Pfam" id="PF13912">
    <property type="entry name" value="zf-C2H2_6"/>
    <property type="match status" value="1"/>
</dbReference>
<dbReference type="GO" id="GO:0009740">
    <property type="term" value="P:gibberellic acid mediated signaling pathway"/>
    <property type="evidence" value="ECO:0007669"/>
    <property type="project" value="TreeGrafter"/>
</dbReference>
<dbReference type="InterPro" id="IPR013087">
    <property type="entry name" value="Znf_C2H2_type"/>
</dbReference>
<feature type="domain" description="C2H2-type" evidence="2">
    <location>
        <begin position="36"/>
        <end position="63"/>
    </location>
</feature>
<reference evidence="3" key="1">
    <citation type="submission" date="2023-10" db="EMBL/GenBank/DDBJ databases">
        <title>Chromosome-level genome of the transformable northern wattle, Acacia crassicarpa.</title>
        <authorList>
            <person name="Massaro I."/>
            <person name="Sinha N.R."/>
            <person name="Poethig S."/>
            <person name="Leichty A.R."/>
        </authorList>
    </citation>
    <scope>NUCLEOTIDE SEQUENCE</scope>
    <source>
        <strain evidence="3">Acra3RX</strain>
        <tissue evidence="3">Leaf</tissue>
    </source>
</reference>
<evidence type="ECO:0000313" key="3">
    <source>
        <dbReference type="EMBL" id="KAK4282545.1"/>
    </source>
</evidence>
<dbReference type="GO" id="GO:0005634">
    <property type="term" value="C:nucleus"/>
    <property type="evidence" value="ECO:0007669"/>
    <property type="project" value="TreeGrafter"/>
</dbReference>
<dbReference type="AlphaFoldDB" id="A0AAE1TG71"/>
<evidence type="ECO:0000256" key="1">
    <source>
        <dbReference type="PROSITE-ProRule" id="PRU00042"/>
    </source>
</evidence>
<keyword evidence="1" id="KW-0862">Zinc</keyword>
<dbReference type="SUPFAM" id="SSF57667">
    <property type="entry name" value="beta-beta-alpha zinc fingers"/>
    <property type="match status" value="1"/>
</dbReference>
<evidence type="ECO:0000259" key="2">
    <source>
        <dbReference type="PROSITE" id="PS50157"/>
    </source>
</evidence>
<dbReference type="PROSITE" id="PS00028">
    <property type="entry name" value="ZINC_FINGER_C2H2_1"/>
    <property type="match status" value="1"/>
</dbReference>
<comment type="caution">
    <text evidence="3">The sequence shown here is derived from an EMBL/GenBank/DDBJ whole genome shotgun (WGS) entry which is preliminary data.</text>
</comment>
<dbReference type="InterPro" id="IPR044299">
    <property type="entry name" value="GIS3/ZFP5/ZFP6"/>
</dbReference>
<keyword evidence="1" id="KW-0479">Metal-binding</keyword>
<evidence type="ECO:0000313" key="4">
    <source>
        <dbReference type="Proteomes" id="UP001293593"/>
    </source>
</evidence>
<dbReference type="EMBL" id="JAWXYG010000002">
    <property type="protein sequence ID" value="KAK4282545.1"/>
    <property type="molecule type" value="Genomic_DNA"/>
</dbReference>
<keyword evidence="4" id="KW-1185">Reference proteome</keyword>
<proteinExistence type="predicted"/>
<dbReference type="InterPro" id="IPR036236">
    <property type="entry name" value="Znf_C2H2_sf"/>
</dbReference>
<protein>
    <recommendedName>
        <fullName evidence="2">C2H2-type domain-containing protein</fullName>
    </recommendedName>
</protein>
<dbReference type="GO" id="GO:0000976">
    <property type="term" value="F:transcription cis-regulatory region binding"/>
    <property type="evidence" value="ECO:0007669"/>
    <property type="project" value="TreeGrafter"/>
</dbReference>
<dbReference type="PROSITE" id="PS50157">
    <property type="entry name" value="ZINC_FINGER_C2H2_2"/>
    <property type="match status" value="1"/>
</dbReference>
<organism evidence="3 4">
    <name type="scientific">Acacia crassicarpa</name>
    <name type="common">northern wattle</name>
    <dbReference type="NCBI Taxonomy" id="499986"/>
    <lineage>
        <taxon>Eukaryota</taxon>
        <taxon>Viridiplantae</taxon>
        <taxon>Streptophyta</taxon>
        <taxon>Embryophyta</taxon>
        <taxon>Tracheophyta</taxon>
        <taxon>Spermatophyta</taxon>
        <taxon>Magnoliopsida</taxon>
        <taxon>eudicotyledons</taxon>
        <taxon>Gunneridae</taxon>
        <taxon>Pentapetalae</taxon>
        <taxon>rosids</taxon>
        <taxon>fabids</taxon>
        <taxon>Fabales</taxon>
        <taxon>Fabaceae</taxon>
        <taxon>Caesalpinioideae</taxon>
        <taxon>mimosoid clade</taxon>
        <taxon>Acacieae</taxon>
        <taxon>Acacia</taxon>
    </lineage>
</organism>
<accession>A0AAE1TG71</accession>
<dbReference type="GO" id="GO:0008270">
    <property type="term" value="F:zinc ion binding"/>
    <property type="evidence" value="ECO:0007669"/>
    <property type="project" value="UniProtKB-KW"/>
</dbReference>
<gene>
    <name evidence="3" type="ORF">QN277_013907</name>
</gene>
<sequence>MSDDNGSALKLFGFPLREQEEFGERLREEVEDERKFRCHYCKKAFTNSQALGGHQNAHKRERLRARRFHSQHTDHRRVIPQPPPFTAVAATNHRQPPRMLFKSNTTHFSSTPIFIPSPYTTTTSSRSPFPLQYASASLQQSSPSHVDALMSQKDVGVNVDVHLRLSLSD</sequence>